<feature type="domain" description="CHAT" evidence="11">
    <location>
        <begin position="888"/>
        <end position="1206"/>
    </location>
</feature>
<dbReference type="Pfam" id="PF12770">
    <property type="entry name" value="CHAT"/>
    <property type="match status" value="1"/>
</dbReference>
<sequence>MRTVCGGVRSACVRQWSLCAIFFSKVTAPRPQCGTTRNARGEEMRRALEWMMLVLLCCCCVTARHAGGTPDSRLVEAQVAFDEGVTLLNAGRYPEALTRAEQALTLRESILGAEHLDVANCLRLMGNIYQRQGNMARAEPLLQRALSLLQLLPGKADHATTQTLLSLAMLYTKQLQYDKAEPLCLRALAIREAALGKSHPDVAEALHVLAVLYTEQERYDQAEPLYRRSLTIREAALGKSHPDVAKTLHGLAALYSSQGLYDQAEPLYRRALAIREQSLGKNHPDVAESLLGLAAFAYTKGLIDQAEPLFQRALAIREAAFGSEDPDVAEVLNNLAILYLVKGLYDQAEPLFQRALAIRENVLGKRRPEVAEVLGNLATLYMGKGLYDQAESLLQRALTIRETALGARQSDVANTLNTLARLYVEKGSYGQAEPLLQRALAISEAALGNNHPVIADSLGRLAEIYQTQGFNDQAEPLLQRALAIRENALGKSHPDVAVLLTGLASLYLDQKSYDRAEPLFQRALAIRENALGKSHPDVAISLSGLAAIYMEHDQLDRAEPLLQRALAINEAAFGESHPAVAVCLRNLAMVDLERGLRDPRFYDRAEPLLQRALAIREASLGASHPDIAISLDDLARLYLRENRLADALPLLRRSFFISEQRLRWEALDFSETRLLGFLSTTVSAPEKTLYLLLESNIEDSELQRMALSAVLLRKNRSLDEAATISHTVYRKLSPEDRDTFDQLRGLRTQLVARLQRSSESRITEAPPRLSLKALATRGDSLEAELARRSAPMRALLAPPHPDEIIRRVASELPKDGALVEFIVLEYDIHRFAPVLPPQIIPNQQDYLALVLLPDASVRAVNLGPAEPIDAAVSRLRTLLAQPRASVEAAAQDVYGRAFQPLRSALGSTRRLFVSPDGQLGLIPFSALHDGHDFLLDSFDFIYLNSGRDLLTHPQDAPPSSSVVVIANPDFTASPLASSNPRGLSPLADRSGALERFFSVVQMPPSKEGWRPLPGTDGEADKIKCVLPQAQLILGLEATKERLLHLPPPGILHIATHGFFIPDEPRLELFQPPWTASLLRSGLVMAGASVGPPVNTIATALELSGMDLWGTQLVVLSACDTGSGWVQSGQGIYGLRRAMAVAGAETVLMSLWPVSDETTPLLMSMYYRHLLLGEGRASALLAAMREFRASSSHPPPHEWAPFISVGSNAPLRAIAPTGVQAHCP</sequence>
<keyword evidence="8" id="KW-0505">Motor protein</keyword>
<dbReference type="InterPro" id="IPR024983">
    <property type="entry name" value="CHAT_dom"/>
</dbReference>
<evidence type="ECO:0000256" key="10">
    <source>
        <dbReference type="PROSITE-ProRule" id="PRU00339"/>
    </source>
</evidence>
<evidence type="ECO:0000256" key="7">
    <source>
        <dbReference type="ARBA" id="ARBA00023054"/>
    </source>
</evidence>
<dbReference type="SMART" id="SM00028">
    <property type="entry name" value="TPR"/>
    <property type="match status" value="13"/>
</dbReference>
<keyword evidence="7" id="KW-0175">Coiled coil</keyword>
<dbReference type="Proteomes" id="UP000011682">
    <property type="component" value="Unassembled WGS sequence"/>
</dbReference>
<evidence type="ECO:0000256" key="9">
    <source>
        <dbReference type="ARBA" id="ARBA00023212"/>
    </source>
</evidence>
<dbReference type="PANTHER" id="PTHR45783">
    <property type="entry name" value="KINESIN LIGHT CHAIN"/>
    <property type="match status" value="1"/>
</dbReference>
<feature type="repeat" description="TPR" evidence="10">
    <location>
        <begin position="245"/>
        <end position="278"/>
    </location>
</feature>
<dbReference type="GO" id="GO:0005871">
    <property type="term" value="C:kinesin complex"/>
    <property type="evidence" value="ECO:0007669"/>
    <property type="project" value="InterPro"/>
</dbReference>
<evidence type="ECO:0000256" key="2">
    <source>
        <dbReference type="ARBA" id="ARBA00009622"/>
    </source>
</evidence>
<evidence type="ECO:0000256" key="4">
    <source>
        <dbReference type="ARBA" id="ARBA00022701"/>
    </source>
</evidence>
<dbReference type="eggNOG" id="COG0457">
    <property type="taxonomic scope" value="Bacteria"/>
</dbReference>
<name>S9PNF5_CYSF2</name>
<keyword evidence="5" id="KW-0677">Repeat</keyword>
<feature type="repeat" description="TPR" evidence="10">
    <location>
        <begin position="203"/>
        <end position="236"/>
    </location>
</feature>
<keyword evidence="6 10" id="KW-0802">TPR repeat</keyword>
<feature type="repeat" description="TPR" evidence="10">
    <location>
        <begin position="413"/>
        <end position="446"/>
    </location>
</feature>
<comment type="similarity">
    <text evidence="2">Belongs to the kinesin light chain family.</text>
</comment>
<evidence type="ECO:0000256" key="3">
    <source>
        <dbReference type="ARBA" id="ARBA00022490"/>
    </source>
</evidence>
<dbReference type="AlphaFoldDB" id="S9PNF5"/>
<comment type="subcellular location">
    <subcellularLocation>
        <location evidence="1">Cytoplasm</location>
        <location evidence="1">Cytoskeleton</location>
    </subcellularLocation>
</comment>
<protein>
    <recommendedName>
        <fullName evidence="11">CHAT domain-containing protein</fullName>
    </recommendedName>
</protein>
<gene>
    <name evidence="12" type="ORF">D187_003272</name>
</gene>
<dbReference type="PROSITE" id="PS50005">
    <property type="entry name" value="TPR"/>
    <property type="match status" value="6"/>
</dbReference>
<evidence type="ECO:0000259" key="11">
    <source>
        <dbReference type="Pfam" id="PF12770"/>
    </source>
</evidence>
<dbReference type="PRINTS" id="PR00381">
    <property type="entry name" value="KINESINLIGHT"/>
</dbReference>
<accession>S9PNF5</accession>
<dbReference type="InterPro" id="IPR011990">
    <property type="entry name" value="TPR-like_helical_dom_sf"/>
</dbReference>
<dbReference type="Gene3D" id="1.25.40.10">
    <property type="entry name" value="Tetratricopeptide repeat domain"/>
    <property type="match status" value="5"/>
</dbReference>
<dbReference type="GO" id="GO:0005737">
    <property type="term" value="C:cytoplasm"/>
    <property type="evidence" value="ECO:0007669"/>
    <property type="project" value="TreeGrafter"/>
</dbReference>
<dbReference type="GO" id="GO:0007018">
    <property type="term" value="P:microtubule-based movement"/>
    <property type="evidence" value="ECO:0007669"/>
    <property type="project" value="TreeGrafter"/>
</dbReference>
<dbReference type="eggNOG" id="COG4995">
    <property type="taxonomic scope" value="Bacteria"/>
</dbReference>
<organism evidence="12 13">
    <name type="scientific">Cystobacter fuscus (strain ATCC 25194 / DSM 2262 / NBRC 100088 / M29)</name>
    <dbReference type="NCBI Taxonomy" id="1242864"/>
    <lineage>
        <taxon>Bacteria</taxon>
        <taxon>Pseudomonadati</taxon>
        <taxon>Myxococcota</taxon>
        <taxon>Myxococcia</taxon>
        <taxon>Myxococcales</taxon>
        <taxon>Cystobacterineae</taxon>
        <taxon>Archangiaceae</taxon>
        <taxon>Cystobacter</taxon>
    </lineage>
</organism>
<comment type="caution">
    <text evidence="12">The sequence shown here is derived from an EMBL/GenBank/DDBJ whole genome shotgun (WGS) entry which is preliminary data.</text>
</comment>
<proteinExistence type="inferred from homology"/>
<keyword evidence="4" id="KW-0493">Microtubule</keyword>
<evidence type="ECO:0000256" key="6">
    <source>
        <dbReference type="ARBA" id="ARBA00022803"/>
    </source>
</evidence>
<reference evidence="12" key="1">
    <citation type="submission" date="2013-05" db="EMBL/GenBank/DDBJ databases">
        <title>Genome assembly of Cystobacter fuscus DSM 2262.</title>
        <authorList>
            <person name="Sharma G."/>
            <person name="Khatri I."/>
            <person name="Kaur C."/>
            <person name="Mayilraj S."/>
            <person name="Subramanian S."/>
        </authorList>
    </citation>
    <scope>NUCLEOTIDE SEQUENCE [LARGE SCALE GENOMIC DNA]</scope>
    <source>
        <strain evidence="12">DSM 2262</strain>
    </source>
</reference>
<dbReference type="PANTHER" id="PTHR45783:SF3">
    <property type="entry name" value="KINESIN LIGHT CHAIN"/>
    <property type="match status" value="1"/>
</dbReference>
<dbReference type="Pfam" id="PF13374">
    <property type="entry name" value="TPR_10"/>
    <property type="match status" value="2"/>
</dbReference>
<feature type="repeat" description="TPR" evidence="10">
    <location>
        <begin position="329"/>
        <end position="362"/>
    </location>
</feature>
<evidence type="ECO:0000256" key="1">
    <source>
        <dbReference type="ARBA" id="ARBA00004245"/>
    </source>
</evidence>
<feature type="repeat" description="TPR" evidence="10">
    <location>
        <begin position="371"/>
        <end position="404"/>
    </location>
</feature>
<keyword evidence="13" id="KW-1185">Reference proteome</keyword>
<keyword evidence="9" id="KW-0206">Cytoskeleton</keyword>
<evidence type="ECO:0000256" key="8">
    <source>
        <dbReference type="ARBA" id="ARBA00023175"/>
    </source>
</evidence>
<evidence type="ECO:0000313" key="13">
    <source>
        <dbReference type="Proteomes" id="UP000011682"/>
    </source>
</evidence>
<dbReference type="GO" id="GO:0019894">
    <property type="term" value="F:kinesin binding"/>
    <property type="evidence" value="ECO:0007669"/>
    <property type="project" value="TreeGrafter"/>
</dbReference>
<feature type="repeat" description="TPR" evidence="10">
    <location>
        <begin position="497"/>
        <end position="530"/>
    </location>
</feature>
<evidence type="ECO:0000256" key="5">
    <source>
        <dbReference type="ARBA" id="ARBA00022737"/>
    </source>
</evidence>
<dbReference type="InterPro" id="IPR002151">
    <property type="entry name" value="Kinesin_light"/>
</dbReference>
<dbReference type="Pfam" id="PF13424">
    <property type="entry name" value="TPR_12"/>
    <property type="match status" value="6"/>
</dbReference>
<keyword evidence="3" id="KW-0963">Cytoplasm</keyword>
<evidence type="ECO:0000313" key="12">
    <source>
        <dbReference type="EMBL" id="EPX64536.1"/>
    </source>
</evidence>
<dbReference type="InterPro" id="IPR019734">
    <property type="entry name" value="TPR_rpt"/>
</dbReference>
<dbReference type="EMBL" id="ANAH02000002">
    <property type="protein sequence ID" value="EPX64536.1"/>
    <property type="molecule type" value="Genomic_DNA"/>
</dbReference>
<dbReference type="GO" id="GO:0005874">
    <property type="term" value="C:microtubule"/>
    <property type="evidence" value="ECO:0007669"/>
    <property type="project" value="UniProtKB-KW"/>
</dbReference>
<dbReference type="SUPFAM" id="SSF48452">
    <property type="entry name" value="TPR-like"/>
    <property type="match status" value="5"/>
</dbReference>